<organism evidence="2 3">
    <name type="scientific">Microbulbifer variabilis</name>
    <dbReference type="NCBI Taxonomy" id="266805"/>
    <lineage>
        <taxon>Bacteria</taxon>
        <taxon>Pseudomonadati</taxon>
        <taxon>Pseudomonadota</taxon>
        <taxon>Gammaproteobacteria</taxon>
        <taxon>Cellvibrionales</taxon>
        <taxon>Microbulbiferaceae</taxon>
        <taxon>Microbulbifer</taxon>
    </lineage>
</organism>
<feature type="domain" description="Rhodanese" evidence="1">
    <location>
        <begin position="55"/>
        <end position="87"/>
    </location>
</feature>
<accession>A0ABY4VGU6</accession>
<dbReference type="EMBL" id="CP092418">
    <property type="protein sequence ID" value="USD23307.1"/>
    <property type="molecule type" value="Genomic_DNA"/>
</dbReference>
<sequence length="174" mass="20374">MISEEYSVYWIRLHNHKDIYKQGYIGVTNNIERRWNQHKSQILETDKKVNKRPLYRAFRKLGLECFDFSVVEGGLDKWTAHNLEFCLRPHKNIGYNFAQGGNLYGSPLLCSTLSSIVADPKSRQKVLSGFKEAIIYYSKTEKEHNNRMYLTIKNVLPFQNGPFYLSSNFSLKLK</sequence>
<evidence type="ECO:0000259" key="1">
    <source>
        <dbReference type="PROSITE" id="PS50206"/>
    </source>
</evidence>
<dbReference type="Gene3D" id="3.40.1440.10">
    <property type="entry name" value="GIY-YIG endonuclease"/>
    <property type="match status" value="1"/>
</dbReference>
<evidence type="ECO:0000313" key="2">
    <source>
        <dbReference type="EMBL" id="USD23307.1"/>
    </source>
</evidence>
<evidence type="ECO:0000313" key="3">
    <source>
        <dbReference type="Proteomes" id="UP001055658"/>
    </source>
</evidence>
<dbReference type="SUPFAM" id="SSF82771">
    <property type="entry name" value="GIY-YIG endonuclease"/>
    <property type="match status" value="1"/>
</dbReference>
<dbReference type="Pfam" id="PF01541">
    <property type="entry name" value="GIY-YIG"/>
    <property type="match status" value="1"/>
</dbReference>
<dbReference type="InterPro" id="IPR001763">
    <property type="entry name" value="Rhodanese-like_dom"/>
</dbReference>
<gene>
    <name evidence="2" type="ORF">MJO52_09265</name>
</gene>
<dbReference type="InterPro" id="IPR035901">
    <property type="entry name" value="GIY-YIG_endonuc_sf"/>
</dbReference>
<dbReference type="PROSITE" id="PS50206">
    <property type="entry name" value="RHODANESE_3"/>
    <property type="match status" value="1"/>
</dbReference>
<name>A0ABY4VGU6_9GAMM</name>
<protein>
    <submittedName>
        <fullName evidence="2">GIY-YIG nuclease family protein</fullName>
    </submittedName>
</protein>
<dbReference type="RefSeq" id="WP_252085653.1">
    <property type="nucleotide sequence ID" value="NZ_CP092418.1"/>
</dbReference>
<proteinExistence type="predicted"/>
<dbReference type="Proteomes" id="UP001055658">
    <property type="component" value="Chromosome"/>
</dbReference>
<keyword evidence="3" id="KW-1185">Reference proteome</keyword>
<dbReference type="InterPro" id="IPR000305">
    <property type="entry name" value="GIY-YIG_endonuc"/>
</dbReference>
<reference evidence="2" key="1">
    <citation type="submission" date="2022-02" db="EMBL/GenBank/DDBJ databases">
        <title>Coral-associated bacteria.</title>
        <authorList>
            <person name="Tang K."/>
            <person name="Wang X."/>
        </authorList>
    </citation>
    <scope>NUCLEOTIDE SEQUENCE</scope>
    <source>
        <strain evidence="2">SCSIO 43006</strain>
    </source>
</reference>